<evidence type="ECO:0000259" key="11">
    <source>
        <dbReference type="Pfam" id="PF07992"/>
    </source>
</evidence>
<dbReference type="Pfam" id="PF02852">
    <property type="entry name" value="Pyr_redox_dim"/>
    <property type="match status" value="1"/>
</dbReference>
<sequence length="468" mass="50605">MENYDFDVAVLGGGSGGYAAARTAAAAGKKVVVIDGADELGGLCILLGCMPSKALIESANRNIVVREGKEFGIDVEKSSVNQQKVIERKRWLIKDFADYRAEQLEDGRFDLVRGFGRFVDAHTLEVKEGEQTRKLTAHTVIVATGSTIFVPEIEGLAENGYLTSDDILDLADLPESMVVLGGGAIALEMAHYLDGLGTKVTVIQRSAHLLSGMDHDLADELQADLEHRGLKIECGTELKRVESTSAGHKRVVYLKDGKEHSVETHEILAALGRKPNTGSLEAEKAGIKLNGKGGIEVSLDMQTSSENIFACGDVASPYEIVHIAIEQGEMAAENAMRYMAGESDYAEMDYRLKLYGIFTDPQVAAVGMNELEAEEQGREVLVESYPFNDHGKSMIHGSKFGFVKLIADAETKEILGGSVVGPEAAELIHEIVVAMAFHSTAGQLAKIPHYHPTLSEIWTYPAEEIADA</sequence>
<keyword evidence="7" id="KW-1015">Disulfide bond</keyword>
<dbReference type="InterPro" id="IPR004099">
    <property type="entry name" value="Pyr_nucl-diS_OxRdtase_dimer"/>
</dbReference>
<evidence type="ECO:0000256" key="9">
    <source>
        <dbReference type="RuleBase" id="RU003691"/>
    </source>
</evidence>
<comment type="caution">
    <text evidence="12">The sequence shown here is derived from an EMBL/GenBank/DDBJ whole genome shotgun (WGS) entry which is preliminary data.</text>
</comment>
<evidence type="ECO:0000256" key="7">
    <source>
        <dbReference type="ARBA" id="ARBA00023157"/>
    </source>
</evidence>
<evidence type="ECO:0000256" key="3">
    <source>
        <dbReference type="ARBA" id="ARBA00022630"/>
    </source>
</evidence>
<dbReference type="EMBL" id="JBHUJC010000001">
    <property type="protein sequence ID" value="MFD2274935.1"/>
    <property type="molecule type" value="Genomic_DNA"/>
</dbReference>
<dbReference type="EC" id="1.-.-.-" evidence="12"/>
<keyword evidence="8 9" id="KW-0676">Redox-active center</keyword>
<name>A0ABW5DZ93_9BACT</name>
<keyword evidence="13" id="KW-1185">Reference proteome</keyword>
<proteinExistence type="inferred from homology"/>
<feature type="domain" description="Pyridine nucleotide-disulphide oxidoreductase dimerisation" evidence="10">
    <location>
        <begin position="357"/>
        <end position="459"/>
    </location>
</feature>
<dbReference type="InterPro" id="IPR012999">
    <property type="entry name" value="Pyr_OxRdtase_I_AS"/>
</dbReference>
<evidence type="ECO:0000256" key="4">
    <source>
        <dbReference type="ARBA" id="ARBA00022827"/>
    </source>
</evidence>
<dbReference type="Proteomes" id="UP001597297">
    <property type="component" value="Unassembled WGS sequence"/>
</dbReference>
<comment type="similarity">
    <text evidence="2 9">Belongs to the class-I pyridine nucleotide-disulfide oxidoreductase family.</text>
</comment>
<keyword evidence="6 9" id="KW-0560">Oxidoreductase</keyword>
<evidence type="ECO:0000256" key="8">
    <source>
        <dbReference type="ARBA" id="ARBA00023284"/>
    </source>
</evidence>
<dbReference type="PANTHER" id="PTHR43014">
    <property type="entry name" value="MERCURIC REDUCTASE"/>
    <property type="match status" value="1"/>
</dbReference>
<dbReference type="PROSITE" id="PS00076">
    <property type="entry name" value="PYRIDINE_REDOX_1"/>
    <property type="match status" value="1"/>
</dbReference>
<dbReference type="InterPro" id="IPR023753">
    <property type="entry name" value="FAD/NAD-binding_dom"/>
</dbReference>
<comment type="cofactor">
    <cofactor evidence="1">
        <name>FAD</name>
        <dbReference type="ChEBI" id="CHEBI:57692"/>
    </cofactor>
</comment>
<accession>A0ABW5DZ93</accession>
<evidence type="ECO:0000256" key="2">
    <source>
        <dbReference type="ARBA" id="ARBA00007532"/>
    </source>
</evidence>
<evidence type="ECO:0000256" key="1">
    <source>
        <dbReference type="ARBA" id="ARBA00001974"/>
    </source>
</evidence>
<dbReference type="PANTHER" id="PTHR43014:SF4">
    <property type="entry name" value="PYRIDINE NUCLEOTIDE-DISULFIDE OXIDOREDUCTASE RCLA-RELATED"/>
    <property type="match status" value="1"/>
</dbReference>
<evidence type="ECO:0000256" key="6">
    <source>
        <dbReference type="ARBA" id="ARBA00023002"/>
    </source>
</evidence>
<dbReference type="Pfam" id="PF07992">
    <property type="entry name" value="Pyr_redox_2"/>
    <property type="match status" value="1"/>
</dbReference>
<feature type="domain" description="FAD/NAD(P)-binding" evidence="11">
    <location>
        <begin position="6"/>
        <end position="328"/>
    </location>
</feature>
<evidence type="ECO:0000259" key="10">
    <source>
        <dbReference type="Pfam" id="PF02852"/>
    </source>
</evidence>
<reference evidence="13" key="1">
    <citation type="journal article" date="2019" name="Int. J. Syst. Evol. Microbiol.">
        <title>The Global Catalogue of Microorganisms (GCM) 10K type strain sequencing project: providing services to taxonomists for standard genome sequencing and annotation.</title>
        <authorList>
            <consortium name="The Broad Institute Genomics Platform"/>
            <consortium name="The Broad Institute Genome Sequencing Center for Infectious Disease"/>
            <person name="Wu L."/>
            <person name="Ma J."/>
        </authorList>
    </citation>
    <scope>NUCLEOTIDE SEQUENCE [LARGE SCALE GENOMIC DNA]</scope>
    <source>
        <strain evidence="13">JCM 16545</strain>
    </source>
</reference>
<evidence type="ECO:0000313" key="12">
    <source>
        <dbReference type="EMBL" id="MFD2274935.1"/>
    </source>
</evidence>
<dbReference type="RefSeq" id="WP_377096288.1">
    <property type="nucleotide sequence ID" value="NZ_JBHSJM010000001.1"/>
</dbReference>
<organism evidence="12 13">
    <name type="scientific">Rubritalea spongiae</name>
    <dbReference type="NCBI Taxonomy" id="430797"/>
    <lineage>
        <taxon>Bacteria</taxon>
        <taxon>Pseudomonadati</taxon>
        <taxon>Verrucomicrobiota</taxon>
        <taxon>Verrucomicrobiia</taxon>
        <taxon>Verrucomicrobiales</taxon>
        <taxon>Rubritaleaceae</taxon>
        <taxon>Rubritalea</taxon>
    </lineage>
</organism>
<gene>
    <name evidence="12" type="ORF">ACFSQZ_00500</name>
</gene>
<dbReference type="PRINTS" id="PR00411">
    <property type="entry name" value="PNDRDTASEI"/>
</dbReference>
<protein>
    <submittedName>
        <fullName evidence="12">Dihydrolipoyl dehydrogenase family protein</fullName>
        <ecNumber evidence="12">1.-.-.-</ecNumber>
    </submittedName>
</protein>
<evidence type="ECO:0000313" key="13">
    <source>
        <dbReference type="Proteomes" id="UP001597297"/>
    </source>
</evidence>
<dbReference type="SUPFAM" id="SSF55424">
    <property type="entry name" value="FAD/NAD-linked reductases, dimerisation (C-terminal) domain"/>
    <property type="match status" value="1"/>
</dbReference>
<dbReference type="Gene3D" id="3.30.390.30">
    <property type="match status" value="1"/>
</dbReference>
<keyword evidence="3 9" id="KW-0285">Flavoprotein</keyword>
<dbReference type="InterPro" id="IPR036188">
    <property type="entry name" value="FAD/NAD-bd_sf"/>
</dbReference>
<evidence type="ECO:0000256" key="5">
    <source>
        <dbReference type="ARBA" id="ARBA00022857"/>
    </source>
</evidence>
<dbReference type="InterPro" id="IPR016156">
    <property type="entry name" value="FAD/NAD-linked_Rdtase_dimer_sf"/>
</dbReference>
<dbReference type="InterPro" id="IPR001100">
    <property type="entry name" value="Pyr_nuc-diS_OxRdtase"/>
</dbReference>
<dbReference type="SUPFAM" id="SSF51905">
    <property type="entry name" value="FAD/NAD(P)-binding domain"/>
    <property type="match status" value="1"/>
</dbReference>
<keyword evidence="4 9" id="KW-0274">FAD</keyword>
<dbReference type="Gene3D" id="3.50.50.60">
    <property type="entry name" value="FAD/NAD(P)-binding domain"/>
    <property type="match status" value="2"/>
</dbReference>
<keyword evidence="5" id="KW-0521">NADP</keyword>
<dbReference type="PRINTS" id="PR00368">
    <property type="entry name" value="FADPNR"/>
</dbReference>
<dbReference type="PIRSF" id="PIRSF000350">
    <property type="entry name" value="Mercury_reductase_MerA"/>
    <property type="match status" value="1"/>
</dbReference>
<dbReference type="GO" id="GO:0016491">
    <property type="term" value="F:oxidoreductase activity"/>
    <property type="evidence" value="ECO:0007669"/>
    <property type="project" value="UniProtKB-KW"/>
</dbReference>